<evidence type="ECO:0000313" key="2">
    <source>
        <dbReference type="Proteomes" id="UP001169719"/>
    </source>
</evidence>
<accession>A0ABT7Y0T1</accession>
<evidence type="ECO:0000313" key="1">
    <source>
        <dbReference type="EMBL" id="MDN2481647.1"/>
    </source>
</evidence>
<comment type="caution">
    <text evidence="1">The sequence shown here is derived from an EMBL/GenBank/DDBJ whole genome shotgun (WGS) entry which is preliminary data.</text>
</comment>
<dbReference type="Proteomes" id="UP001169719">
    <property type="component" value="Unassembled WGS sequence"/>
</dbReference>
<dbReference type="RefSeq" id="WP_289961728.1">
    <property type="nucleotide sequence ID" value="NZ_JAUEOZ010000001.1"/>
</dbReference>
<gene>
    <name evidence="1" type="ORF">QWJ08_09585</name>
</gene>
<reference evidence="1" key="1">
    <citation type="submission" date="2024-05" db="EMBL/GenBank/DDBJ databases">
        <title>Genome Sequences of Four Agar- Degrading Marine Bacteria.</title>
        <authorList>
            <person name="Phillips E.K."/>
            <person name="Shaffer J.C."/>
            <person name="Henson M.W."/>
            <person name="Temperton B."/>
            <person name="Thrash C.J."/>
            <person name="Martin M.O."/>
        </authorList>
    </citation>
    <scope>NUCLEOTIDE SEQUENCE</scope>
    <source>
        <strain evidence="1">EKP203</strain>
    </source>
</reference>
<organism evidence="1 2">
    <name type="scientific">Vibrio agarivorans</name>
    <dbReference type="NCBI Taxonomy" id="153622"/>
    <lineage>
        <taxon>Bacteria</taxon>
        <taxon>Pseudomonadati</taxon>
        <taxon>Pseudomonadota</taxon>
        <taxon>Gammaproteobacteria</taxon>
        <taxon>Vibrionales</taxon>
        <taxon>Vibrionaceae</taxon>
        <taxon>Vibrio</taxon>
    </lineage>
</organism>
<name>A0ABT7Y0T1_9VIBR</name>
<keyword evidence="2" id="KW-1185">Reference proteome</keyword>
<proteinExistence type="predicted"/>
<protein>
    <submittedName>
        <fullName evidence="1">Uncharacterized protein</fullName>
    </submittedName>
</protein>
<dbReference type="EMBL" id="JAUEOZ010000001">
    <property type="protein sequence ID" value="MDN2481647.1"/>
    <property type="molecule type" value="Genomic_DNA"/>
</dbReference>
<sequence length="54" mass="6159">MRNLNKRLDILEARILPATPLTVGFYRVGEVPPKADFVYKVLPPVRPIKITRGE</sequence>